<dbReference type="PANTHER" id="PTHR43033:SF1">
    <property type="entry name" value="TRNA(ILE)-LYSIDINE SYNTHASE-RELATED"/>
    <property type="match status" value="1"/>
</dbReference>
<dbReference type="AlphaFoldDB" id="A0A3B1B672"/>
<dbReference type="InterPro" id="IPR012795">
    <property type="entry name" value="tRNA_Ile_lys_synt_N"/>
</dbReference>
<evidence type="ECO:0000256" key="7">
    <source>
        <dbReference type="ARBA" id="ARBA00022840"/>
    </source>
</evidence>
<dbReference type="HAMAP" id="MF_01161">
    <property type="entry name" value="tRNA_Ile_lys_synt"/>
    <property type="match status" value="1"/>
</dbReference>
<dbReference type="EMBL" id="UOFX01000056">
    <property type="protein sequence ID" value="VAX09701.1"/>
    <property type="molecule type" value="Genomic_DNA"/>
</dbReference>
<dbReference type="PANTHER" id="PTHR43033">
    <property type="entry name" value="TRNA(ILE)-LYSIDINE SYNTHASE-RELATED"/>
    <property type="match status" value="1"/>
</dbReference>
<dbReference type="Pfam" id="PF11734">
    <property type="entry name" value="TilS_C"/>
    <property type="match status" value="1"/>
</dbReference>
<evidence type="ECO:0000256" key="3">
    <source>
        <dbReference type="ARBA" id="ARBA00022490"/>
    </source>
</evidence>
<evidence type="ECO:0000313" key="10">
    <source>
        <dbReference type="EMBL" id="VAX09701.1"/>
    </source>
</evidence>
<keyword evidence="5" id="KW-0819">tRNA processing</keyword>
<dbReference type="SUPFAM" id="SSF52402">
    <property type="entry name" value="Adenine nucleotide alpha hydrolases-like"/>
    <property type="match status" value="1"/>
</dbReference>
<accession>A0A3B1B672</accession>
<keyword evidence="4 10" id="KW-0436">Ligase</keyword>
<feature type="domain" description="Lysidine-tRNA(Ile) synthetase C-terminal" evidence="9">
    <location>
        <begin position="334"/>
        <end position="407"/>
    </location>
</feature>
<dbReference type="SUPFAM" id="SSF82829">
    <property type="entry name" value="MesJ substrate recognition domain-like"/>
    <property type="match status" value="1"/>
</dbReference>
<evidence type="ECO:0000256" key="2">
    <source>
        <dbReference type="ARBA" id="ARBA00013267"/>
    </source>
</evidence>
<gene>
    <name evidence="10" type="ORF">MNBD_GAMMA26-1165</name>
</gene>
<evidence type="ECO:0000259" key="9">
    <source>
        <dbReference type="SMART" id="SM00977"/>
    </source>
</evidence>
<dbReference type="CDD" id="cd01992">
    <property type="entry name" value="TilS_N"/>
    <property type="match status" value="1"/>
</dbReference>
<dbReference type="Gene3D" id="3.40.50.620">
    <property type="entry name" value="HUPs"/>
    <property type="match status" value="1"/>
</dbReference>
<comment type="catalytic activity">
    <reaction evidence="8">
        <text>cytidine(34) in tRNA(Ile2) + L-lysine + ATP = lysidine(34) in tRNA(Ile2) + AMP + diphosphate + H(+)</text>
        <dbReference type="Rhea" id="RHEA:43744"/>
        <dbReference type="Rhea" id="RHEA-COMP:10625"/>
        <dbReference type="Rhea" id="RHEA-COMP:10670"/>
        <dbReference type="ChEBI" id="CHEBI:15378"/>
        <dbReference type="ChEBI" id="CHEBI:30616"/>
        <dbReference type="ChEBI" id="CHEBI:32551"/>
        <dbReference type="ChEBI" id="CHEBI:33019"/>
        <dbReference type="ChEBI" id="CHEBI:82748"/>
        <dbReference type="ChEBI" id="CHEBI:83665"/>
        <dbReference type="ChEBI" id="CHEBI:456215"/>
        <dbReference type="EC" id="6.3.4.19"/>
    </reaction>
</comment>
<evidence type="ECO:0000256" key="5">
    <source>
        <dbReference type="ARBA" id="ARBA00022694"/>
    </source>
</evidence>
<dbReference type="InterPro" id="IPR012094">
    <property type="entry name" value="tRNA_Ile_lys_synt"/>
</dbReference>
<dbReference type="Gene3D" id="1.20.59.20">
    <property type="match status" value="1"/>
</dbReference>
<evidence type="ECO:0000256" key="8">
    <source>
        <dbReference type="ARBA" id="ARBA00048539"/>
    </source>
</evidence>
<keyword evidence="3" id="KW-0963">Cytoplasm</keyword>
<keyword evidence="7" id="KW-0067">ATP-binding</keyword>
<dbReference type="GO" id="GO:0005524">
    <property type="term" value="F:ATP binding"/>
    <property type="evidence" value="ECO:0007669"/>
    <property type="project" value="UniProtKB-KW"/>
</dbReference>
<dbReference type="SUPFAM" id="SSF56037">
    <property type="entry name" value="PheT/TilS domain"/>
    <property type="match status" value="1"/>
</dbReference>
<dbReference type="Pfam" id="PF01171">
    <property type="entry name" value="ATP_bind_3"/>
    <property type="match status" value="1"/>
</dbReference>
<evidence type="ECO:0000256" key="6">
    <source>
        <dbReference type="ARBA" id="ARBA00022741"/>
    </source>
</evidence>
<dbReference type="GO" id="GO:0032267">
    <property type="term" value="F:tRNA(Ile)-lysidine synthase activity"/>
    <property type="evidence" value="ECO:0007669"/>
    <property type="project" value="UniProtKB-EC"/>
</dbReference>
<dbReference type="InterPro" id="IPR015262">
    <property type="entry name" value="tRNA_Ile_lys_synt_subst-bd"/>
</dbReference>
<sequence>MALLHAMAELQAQYTPKLVAIHVNHGLQVAADDWAKHCKTTCHDLDVALIEINLNLEINKGESIEAMARNARYQAIKEQMTAGDMLLTAHHQDDQAETLLLQLMRGSGPSGLAAMPQSTEFGPGFHGRPLLGFSRKQLQAYASAEGLVWVEDSSNQDRRFDRNFLRQEIVPLLQQRWPAMSRTISRSASHCAEAQALIDEMAGADLDTVQSEDGTTLSVNGLIALPAPRCRAVLRAWVKMRGYKVPDAVRLEQIQTEVLAAAPDRKPVVHWSGVEVRRYRDRLFLMTPLLSHDPSEVLAWDGQSPLLLPAGLGVLTTSLGVSGIALDQWSAGDIEVRFRTGGERCLLIGRNHSHSLKKLLQEQGIPPWQRDRIPLIYIHGQLAAVGDLWVCKPFLVEEGEQGISLLLAD</sequence>
<dbReference type="Pfam" id="PF09179">
    <property type="entry name" value="TilS"/>
    <property type="match status" value="1"/>
</dbReference>
<proteinExistence type="inferred from homology"/>
<keyword evidence="6" id="KW-0547">Nucleotide-binding</keyword>
<dbReference type="NCBIfam" id="TIGR02432">
    <property type="entry name" value="lysidine_TilS_N"/>
    <property type="match status" value="1"/>
</dbReference>
<dbReference type="GO" id="GO:0005737">
    <property type="term" value="C:cytoplasm"/>
    <property type="evidence" value="ECO:0007669"/>
    <property type="project" value="UniProtKB-SubCell"/>
</dbReference>
<dbReference type="InterPro" id="IPR012796">
    <property type="entry name" value="Lysidine-tRNA-synth_C"/>
</dbReference>
<evidence type="ECO:0000256" key="1">
    <source>
        <dbReference type="ARBA" id="ARBA00004496"/>
    </source>
</evidence>
<reference evidence="10" key="1">
    <citation type="submission" date="2018-06" db="EMBL/GenBank/DDBJ databases">
        <authorList>
            <person name="Zhirakovskaya E."/>
        </authorList>
    </citation>
    <scope>NUCLEOTIDE SEQUENCE</scope>
</reference>
<dbReference type="EC" id="6.3.4.19" evidence="2"/>
<organism evidence="10">
    <name type="scientific">hydrothermal vent metagenome</name>
    <dbReference type="NCBI Taxonomy" id="652676"/>
    <lineage>
        <taxon>unclassified sequences</taxon>
        <taxon>metagenomes</taxon>
        <taxon>ecological metagenomes</taxon>
    </lineage>
</organism>
<protein>
    <recommendedName>
        <fullName evidence="2">tRNA(Ile)-lysidine synthetase</fullName>
        <ecNumber evidence="2">6.3.4.19</ecNumber>
    </recommendedName>
</protein>
<dbReference type="InterPro" id="IPR014729">
    <property type="entry name" value="Rossmann-like_a/b/a_fold"/>
</dbReference>
<dbReference type="SMART" id="SM00977">
    <property type="entry name" value="TilS_C"/>
    <property type="match status" value="1"/>
</dbReference>
<name>A0A3B1B672_9ZZZZ</name>
<evidence type="ECO:0000256" key="4">
    <source>
        <dbReference type="ARBA" id="ARBA00022598"/>
    </source>
</evidence>
<comment type="subcellular location">
    <subcellularLocation>
        <location evidence="1">Cytoplasm</location>
    </subcellularLocation>
</comment>
<dbReference type="InterPro" id="IPR011063">
    <property type="entry name" value="TilS/TtcA_N"/>
</dbReference>
<dbReference type="GO" id="GO:0008033">
    <property type="term" value="P:tRNA processing"/>
    <property type="evidence" value="ECO:0007669"/>
    <property type="project" value="UniProtKB-KW"/>
</dbReference>
<dbReference type="NCBIfam" id="TIGR02433">
    <property type="entry name" value="lysidine_TilS_C"/>
    <property type="match status" value="1"/>
</dbReference>